<sequence length="280" mass="32276">MLRRIEPEKIICYNEPFPEMQGDIVFVDYELSSWKYMNDNPYAPSKYAKYICGEEPLPVGSNLIIKGGYVVNENNEDYNNIIQTGMGSAYGGKWKPKKPEDERFLGEPGEIKTTYKNGYRIDTKIGEDGRAVKERHYTDKPNPKYHTDPHDHDIKWDENRGNPLPGPPINYPNGAPEFKSFREMNVLNRIVQASSLDDNKFKTISEFKWCINDGGEVTFIWGGKEYGVFKHNDNKFIISEINNDSSEKCYNTADDVLEYMVGKDRLRDVITQVTVTDRTI</sequence>
<evidence type="ECO:0000313" key="1">
    <source>
        <dbReference type="EMBL" id="MBE6833928.1"/>
    </source>
</evidence>
<reference evidence="1" key="1">
    <citation type="submission" date="2019-04" db="EMBL/GenBank/DDBJ databases">
        <title>Evolution of Biomass-Degrading Anaerobic Consortia Revealed by Metagenomics.</title>
        <authorList>
            <person name="Peng X."/>
        </authorList>
    </citation>
    <scope>NUCLEOTIDE SEQUENCE</scope>
    <source>
        <strain evidence="1">SIG551</strain>
    </source>
</reference>
<dbReference type="EMBL" id="SVNY01000005">
    <property type="protein sequence ID" value="MBE6833928.1"/>
    <property type="molecule type" value="Genomic_DNA"/>
</dbReference>
<organism evidence="1 2">
    <name type="scientific">Faecalispora sporosphaeroides</name>
    <dbReference type="NCBI Taxonomy" id="1549"/>
    <lineage>
        <taxon>Bacteria</taxon>
        <taxon>Bacillati</taxon>
        <taxon>Bacillota</taxon>
        <taxon>Clostridia</taxon>
        <taxon>Eubacteriales</taxon>
        <taxon>Oscillospiraceae</taxon>
        <taxon>Faecalispora</taxon>
    </lineage>
</organism>
<dbReference type="RefSeq" id="WP_326840595.1">
    <property type="nucleotide sequence ID" value="NZ_SVNY01000005.1"/>
</dbReference>
<dbReference type="Proteomes" id="UP000754750">
    <property type="component" value="Unassembled WGS sequence"/>
</dbReference>
<accession>A0A928KTX6</accession>
<dbReference type="AlphaFoldDB" id="A0A928KTX6"/>
<proteinExistence type="predicted"/>
<evidence type="ECO:0000313" key="2">
    <source>
        <dbReference type="Proteomes" id="UP000754750"/>
    </source>
</evidence>
<name>A0A928KTX6_9FIRM</name>
<comment type="caution">
    <text evidence="1">The sequence shown here is derived from an EMBL/GenBank/DDBJ whole genome shotgun (WGS) entry which is preliminary data.</text>
</comment>
<gene>
    <name evidence="1" type="ORF">E7512_10190</name>
</gene>
<protein>
    <submittedName>
        <fullName evidence="1">Uncharacterized protein</fullName>
    </submittedName>
</protein>